<dbReference type="SUPFAM" id="SSF55068">
    <property type="entry name" value="Peptide methionine sulfoxide reductase"/>
    <property type="match status" value="1"/>
</dbReference>
<name>A0ABQ8X1C3_9EUKA</name>
<dbReference type="InterPro" id="IPR036509">
    <property type="entry name" value="Met_Sox_Rdtase_MsrA_sf"/>
</dbReference>
<dbReference type="Pfam" id="PF01625">
    <property type="entry name" value="PMSR"/>
    <property type="match status" value="1"/>
</dbReference>
<dbReference type="EMBL" id="JAOAOG010000346">
    <property type="protein sequence ID" value="KAJ6226201.1"/>
    <property type="molecule type" value="Genomic_DNA"/>
</dbReference>
<evidence type="ECO:0000313" key="7">
    <source>
        <dbReference type="Proteomes" id="UP001150062"/>
    </source>
</evidence>
<sequence>MKTAIFGAGCFWGVEESFRVLKGVLKTRVGYTGGTLKNPTYRGVCKGNSGHAEAVKVSFDQELVSYKSLVEHFWDIHDPTTKNRQGYDVGSQYRSVIFYLDNSQKEIATKSKNEQNESGRFLTPIVTEIVKSSIFYNAEEYHQQYLVKQREKYKKKK</sequence>
<keyword evidence="7" id="KW-1185">Reference proteome</keyword>
<evidence type="ECO:0000256" key="2">
    <source>
        <dbReference type="ARBA" id="ARBA00012502"/>
    </source>
</evidence>
<dbReference type="HAMAP" id="MF_01401">
    <property type="entry name" value="MsrA"/>
    <property type="match status" value="1"/>
</dbReference>
<dbReference type="PANTHER" id="PTHR43774">
    <property type="entry name" value="PEPTIDE METHIONINE SULFOXIDE REDUCTASE"/>
    <property type="match status" value="1"/>
</dbReference>
<evidence type="ECO:0000256" key="4">
    <source>
        <dbReference type="ARBA" id="ARBA00030643"/>
    </source>
</evidence>
<feature type="domain" description="Peptide methionine sulphoxide reductase MsrA" evidence="5">
    <location>
        <begin position="3"/>
        <end position="154"/>
    </location>
</feature>
<evidence type="ECO:0000256" key="1">
    <source>
        <dbReference type="ARBA" id="ARBA00005591"/>
    </source>
</evidence>
<dbReference type="NCBIfam" id="TIGR00401">
    <property type="entry name" value="msrA"/>
    <property type="match status" value="1"/>
</dbReference>
<keyword evidence="3" id="KW-0560">Oxidoreductase</keyword>
<dbReference type="PANTHER" id="PTHR43774:SF1">
    <property type="entry name" value="PEPTIDE METHIONINE SULFOXIDE REDUCTASE MSRA 2"/>
    <property type="match status" value="1"/>
</dbReference>
<dbReference type="EC" id="1.8.4.11" evidence="2"/>
<dbReference type="Proteomes" id="UP001150062">
    <property type="component" value="Unassembled WGS sequence"/>
</dbReference>
<proteinExistence type="inferred from homology"/>
<evidence type="ECO:0000313" key="6">
    <source>
        <dbReference type="EMBL" id="KAJ6226201.1"/>
    </source>
</evidence>
<accession>A0ABQ8X1C3</accession>
<comment type="similarity">
    <text evidence="1">Belongs to the MsrA Met sulfoxide reductase family.</text>
</comment>
<organism evidence="6 7">
    <name type="scientific">Anaeramoeba flamelloides</name>
    <dbReference type="NCBI Taxonomy" id="1746091"/>
    <lineage>
        <taxon>Eukaryota</taxon>
        <taxon>Metamonada</taxon>
        <taxon>Anaeramoebidae</taxon>
        <taxon>Anaeramoeba</taxon>
    </lineage>
</organism>
<comment type="caution">
    <text evidence="6">The sequence shown here is derived from an EMBL/GenBank/DDBJ whole genome shotgun (WGS) entry which is preliminary data.</text>
</comment>
<dbReference type="Gene3D" id="3.30.1060.10">
    <property type="entry name" value="Peptide methionine sulphoxide reductase MsrA"/>
    <property type="match status" value="1"/>
</dbReference>
<dbReference type="InterPro" id="IPR002569">
    <property type="entry name" value="Met_Sox_Rdtase_MsrA_dom"/>
</dbReference>
<evidence type="ECO:0000259" key="5">
    <source>
        <dbReference type="Pfam" id="PF01625"/>
    </source>
</evidence>
<gene>
    <name evidence="6" type="ORF">M0813_01170</name>
</gene>
<protein>
    <recommendedName>
        <fullName evidence="2">peptide-methionine (S)-S-oxide reductase</fullName>
        <ecNumber evidence="2">1.8.4.11</ecNumber>
    </recommendedName>
    <alternativeName>
        <fullName evidence="4">Peptide-methionine (S)-S-oxide reductase</fullName>
    </alternativeName>
</protein>
<reference evidence="6" key="1">
    <citation type="submission" date="2022-08" db="EMBL/GenBank/DDBJ databases">
        <title>Novel sulfate-reducing endosymbionts in the free-living metamonad Anaeramoeba.</title>
        <authorList>
            <person name="Jerlstrom-Hultqvist J."/>
            <person name="Cepicka I."/>
            <person name="Gallot-Lavallee L."/>
            <person name="Salas-Leiva D."/>
            <person name="Curtis B.A."/>
            <person name="Zahonova K."/>
            <person name="Pipaliya S."/>
            <person name="Dacks J."/>
            <person name="Roger A.J."/>
        </authorList>
    </citation>
    <scope>NUCLEOTIDE SEQUENCE</scope>
    <source>
        <strain evidence="6">Schooner1</strain>
    </source>
</reference>
<evidence type="ECO:0000256" key="3">
    <source>
        <dbReference type="ARBA" id="ARBA00023002"/>
    </source>
</evidence>